<name>A0A543J338_9ACTN</name>
<dbReference type="EMBL" id="VFPQ01000001">
    <property type="protein sequence ID" value="TQM77240.1"/>
    <property type="molecule type" value="Genomic_DNA"/>
</dbReference>
<dbReference type="AlphaFoldDB" id="A0A543J338"/>
<feature type="region of interest" description="Disordered" evidence="1">
    <location>
        <begin position="1"/>
        <end position="42"/>
    </location>
</feature>
<evidence type="ECO:0000256" key="1">
    <source>
        <dbReference type="SAM" id="MobiDB-lite"/>
    </source>
</evidence>
<keyword evidence="2" id="KW-0812">Transmembrane</keyword>
<gene>
    <name evidence="3" type="ORF">FHX40_3997</name>
</gene>
<evidence type="ECO:0000313" key="4">
    <source>
        <dbReference type="Proteomes" id="UP000319213"/>
    </source>
</evidence>
<feature type="compositionally biased region" description="Low complexity" evidence="1">
    <location>
        <begin position="30"/>
        <end position="42"/>
    </location>
</feature>
<keyword evidence="2" id="KW-1133">Transmembrane helix</keyword>
<feature type="transmembrane region" description="Helical" evidence="2">
    <location>
        <begin position="471"/>
        <end position="488"/>
    </location>
</feature>
<dbReference type="RefSeq" id="WP_170198894.1">
    <property type="nucleotide sequence ID" value="NZ_BMPV01000002.1"/>
</dbReference>
<keyword evidence="2" id="KW-0472">Membrane</keyword>
<proteinExistence type="predicted"/>
<organism evidence="3 4">
    <name type="scientific">Thermopolyspora flexuosa</name>
    <dbReference type="NCBI Taxonomy" id="103836"/>
    <lineage>
        <taxon>Bacteria</taxon>
        <taxon>Bacillati</taxon>
        <taxon>Actinomycetota</taxon>
        <taxon>Actinomycetes</taxon>
        <taxon>Streptosporangiales</taxon>
        <taxon>Streptosporangiaceae</taxon>
        <taxon>Thermopolyspora</taxon>
    </lineage>
</organism>
<feature type="compositionally biased region" description="Pro residues" evidence="1">
    <location>
        <begin position="17"/>
        <end position="29"/>
    </location>
</feature>
<evidence type="ECO:0000313" key="3">
    <source>
        <dbReference type="EMBL" id="TQM77240.1"/>
    </source>
</evidence>
<feature type="transmembrane region" description="Helical" evidence="2">
    <location>
        <begin position="246"/>
        <end position="266"/>
    </location>
</feature>
<evidence type="ECO:0000256" key="2">
    <source>
        <dbReference type="SAM" id="Phobius"/>
    </source>
</evidence>
<comment type="caution">
    <text evidence="3">The sequence shown here is derived from an EMBL/GenBank/DDBJ whole genome shotgun (WGS) entry which is preliminary data.</text>
</comment>
<sequence length="496" mass="54391">MTMPLPSPAQTAQPNAPAAPAPPAAPPAPATSATPPARGLLPRLPRLPRRLRLRTVPARIRAWTALTVVAVLALFGVTWTAIDDATEGLRVIGRTDGPQVVATGDLYYALSNMDTQVANILLLGRNQIGGGREEALRRYEESRNEAGRALLQAADLADDAAERRTVRELLNGLSEYERLAAEAMLLSNREYVLGDAPDSAVVRYRAATKLMRLSLLPKAYNLTLESGSNVRRTYEEQHSAVRNGRLAVVVLGVVTLGLLVGLQVYLAHRFRRILNPALLAATVALTVLVGLAMGLLERAAEDMRVAKEKGFNSMLALSRARAISNSMHGDQSRYLLDRQEADTYAQVYLDKAQSVLYTPAGNLNTYYQGLSKAAREYPGKADFLGFFGAEAKIADDKDVRDALAETIKRYDGFQQQDRQLRASGRVEHLMNDVAERFREYDDALVQLTRIHRRTFDAAIADGYAAVNGWNYALPGTIAAVVALIFVGVRPRLVEYR</sequence>
<feature type="transmembrane region" description="Helical" evidence="2">
    <location>
        <begin position="278"/>
        <end position="296"/>
    </location>
</feature>
<reference evidence="3 4" key="1">
    <citation type="submission" date="2019-06" db="EMBL/GenBank/DDBJ databases">
        <title>Sequencing the genomes of 1000 actinobacteria strains.</title>
        <authorList>
            <person name="Klenk H.-P."/>
        </authorList>
    </citation>
    <scope>NUCLEOTIDE SEQUENCE [LARGE SCALE GENOMIC DNA]</scope>
    <source>
        <strain evidence="3 4">DSM 43186</strain>
    </source>
</reference>
<dbReference type="Proteomes" id="UP000319213">
    <property type="component" value="Unassembled WGS sequence"/>
</dbReference>
<protein>
    <submittedName>
        <fullName evidence="3">Uncharacterized protein</fullName>
    </submittedName>
</protein>
<accession>A0A543J338</accession>
<keyword evidence="4" id="KW-1185">Reference proteome</keyword>
<feature type="transmembrane region" description="Helical" evidence="2">
    <location>
        <begin position="60"/>
        <end position="82"/>
    </location>
</feature>